<protein>
    <submittedName>
        <fullName evidence="2">Uncharacterized protein</fullName>
    </submittedName>
</protein>
<dbReference type="HOGENOM" id="CLU_2438725_0_0_5"/>
<proteinExistence type="predicted"/>
<name>W6RLM1_9HYPH</name>
<dbReference type="KEGG" id="rhl:LPU83_pLPU83d_0631"/>
<dbReference type="AlphaFoldDB" id="W6RLM1"/>
<evidence type="ECO:0000256" key="1">
    <source>
        <dbReference type="SAM" id="MobiDB-lite"/>
    </source>
</evidence>
<dbReference type="PATRIC" id="fig|348824.6.peg.6280"/>
<keyword evidence="2" id="KW-0614">Plasmid</keyword>
<evidence type="ECO:0000313" key="2">
    <source>
        <dbReference type="EMBL" id="CDM62002.1"/>
    </source>
</evidence>
<accession>W6RLM1</accession>
<keyword evidence="3" id="KW-1185">Reference proteome</keyword>
<gene>
    <name evidence="2" type="ORF">LPU83_pLPU83d_0631</name>
</gene>
<evidence type="ECO:0000313" key="3">
    <source>
        <dbReference type="Proteomes" id="UP000019443"/>
    </source>
</evidence>
<sequence length="90" mass="9586">MSSPGSDSKKSIKGASEALGTAPPAASHLPRAGAAPPPTPAASHLPRLTLEQRCFLEAYRSGQVDEGQFQQRLAEDPVLSDYVRRICRGQ</sequence>
<geneLocation type="plasmid" evidence="2 3">
    <name>pLPU83d</name>
</geneLocation>
<reference evidence="2" key="1">
    <citation type="submission" date="2013-11" db="EMBL/GenBank/DDBJ databases">
        <title>Draft genome sequence of the broad-host-range Rhizobium sp. LPU83 strain, a member of the low-genetic diversity Oregon-like Rhizobium sp. group.</title>
        <authorList>
            <person name="Wibberg D."/>
            <person name="Puehler A."/>
            <person name="Schlueter A."/>
        </authorList>
    </citation>
    <scope>NUCLEOTIDE SEQUENCE [LARGE SCALE GENOMIC DNA]</scope>
    <source>
        <strain evidence="2">LPU83</strain>
        <plasmid evidence="2">pLPU83d</plasmid>
    </source>
</reference>
<dbReference type="EMBL" id="HG916855">
    <property type="protein sequence ID" value="CDM62002.1"/>
    <property type="molecule type" value="Genomic_DNA"/>
</dbReference>
<organism evidence="2 3">
    <name type="scientific">Rhizobium favelukesii</name>
    <dbReference type="NCBI Taxonomy" id="348824"/>
    <lineage>
        <taxon>Bacteria</taxon>
        <taxon>Pseudomonadati</taxon>
        <taxon>Pseudomonadota</taxon>
        <taxon>Alphaproteobacteria</taxon>
        <taxon>Hyphomicrobiales</taxon>
        <taxon>Rhizobiaceae</taxon>
        <taxon>Rhizobium/Agrobacterium group</taxon>
        <taxon>Rhizobium</taxon>
    </lineage>
</organism>
<dbReference type="Proteomes" id="UP000019443">
    <property type="component" value="Plasmid pLPU83d"/>
</dbReference>
<feature type="region of interest" description="Disordered" evidence="1">
    <location>
        <begin position="1"/>
        <end position="46"/>
    </location>
</feature>